<gene>
    <name evidence="1" type="ORF">HUK83_18910</name>
</gene>
<organism evidence="1 2">
    <name type="scientific">Endobacter medicaginis</name>
    <dbReference type="NCBI Taxonomy" id="1181271"/>
    <lineage>
        <taxon>Bacteria</taxon>
        <taxon>Pseudomonadati</taxon>
        <taxon>Pseudomonadota</taxon>
        <taxon>Alphaproteobacteria</taxon>
        <taxon>Acetobacterales</taxon>
        <taxon>Acetobacteraceae</taxon>
        <taxon>Endobacter</taxon>
    </lineage>
</organism>
<dbReference type="AlphaFoldDB" id="A0A850NVP4"/>
<protein>
    <submittedName>
        <fullName evidence="1">Phage tail protein</fullName>
    </submittedName>
</protein>
<comment type="caution">
    <text evidence="1">The sequence shown here is derived from an EMBL/GenBank/DDBJ whole genome shotgun (WGS) entry which is preliminary data.</text>
</comment>
<evidence type="ECO:0000313" key="2">
    <source>
        <dbReference type="Proteomes" id="UP000565205"/>
    </source>
</evidence>
<sequence>MPDISHVFGTDLVLQSNGGVSDLATVSSISQVAQRLYRRLLTNPGAYSYHPDYGGGLGTFVGSPVSAGQIQAVVLQQCRLESDVATDPAPSVAVTSNGVGMTVVMVEFTDA</sequence>
<dbReference type="EMBL" id="JABXXQ010000829">
    <property type="protein sequence ID" value="NVN32400.1"/>
    <property type="molecule type" value="Genomic_DNA"/>
</dbReference>
<proteinExistence type="predicted"/>
<dbReference type="SUPFAM" id="SSF160719">
    <property type="entry name" value="gpW/gp25-like"/>
    <property type="match status" value="1"/>
</dbReference>
<dbReference type="Gene3D" id="3.10.450.40">
    <property type="match status" value="1"/>
</dbReference>
<dbReference type="Proteomes" id="UP000565205">
    <property type="component" value="Unassembled WGS sequence"/>
</dbReference>
<name>A0A850NVP4_9PROT</name>
<accession>A0A850NVP4</accession>
<feature type="non-terminal residue" evidence="1">
    <location>
        <position position="111"/>
    </location>
</feature>
<reference evidence="1 2" key="1">
    <citation type="submission" date="2020-06" db="EMBL/GenBank/DDBJ databases">
        <title>Description of novel acetic acid bacteria.</title>
        <authorList>
            <person name="Sombolestani A."/>
        </authorList>
    </citation>
    <scope>NUCLEOTIDE SEQUENCE [LARGE SCALE GENOMIC DNA]</scope>
    <source>
        <strain evidence="1 2">LMG 26838</strain>
    </source>
</reference>
<dbReference type="RefSeq" id="WP_176627224.1">
    <property type="nucleotide sequence ID" value="NZ_JABXXQ010000829.1"/>
</dbReference>
<evidence type="ECO:0000313" key="1">
    <source>
        <dbReference type="EMBL" id="NVN32400.1"/>
    </source>
</evidence>